<dbReference type="AlphaFoldDB" id="M5AG64"/>
<reference evidence="1 2" key="1">
    <citation type="journal article" date="2013" name="PLoS ONE">
        <title>Genomic Analysis by Deep Sequencing of the Probiotic Lactobacillus brevis KB290 Harboring Nine Plasmids Reveals Genomic Stability.</title>
        <authorList>
            <person name="Fukao M."/>
            <person name="Oshima K."/>
            <person name="Morita H."/>
            <person name="Toh H."/>
            <person name="Suda W."/>
            <person name="Kim S.W."/>
            <person name="Suzuki S."/>
            <person name="Yakabe T."/>
            <person name="Hattori M."/>
            <person name="Yajima N."/>
        </authorList>
    </citation>
    <scope>NUCLEOTIDE SEQUENCE [LARGE SCALE GENOMIC DNA]</scope>
    <source>
        <strain evidence="1 2">KB290</strain>
    </source>
</reference>
<evidence type="ECO:0000313" key="1">
    <source>
        <dbReference type="EMBL" id="BAN07803.1"/>
    </source>
</evidence>
<accession>M5AG64</accession>
<dbReference type="PATRIC" id="fig|1001583.3.peg.2151"/>
<dbReference type="HOGENOM" id="CLU_2633572_0_0_9"/>
<gene>
    <name evidence="1" type="ORF">LVISKB_2168</name>
</gene>
<proteinExistence type="predicted"/>
<dbReference type="Proteomes" id="UP000012042">
    <property type="component" value="Chromosome"/>
</dbReference>
<dbReference type="RefSeq" id="WP_015474444.1">
    <property type="nucleotide sequence ID" value="NC_020819.1"/>
</dbReference>
<organism evidence="1 2">
    <name type="scientific">Levilactobacillus brevis KB290</name>
    <dbReference type="NCBI Taxonomy" id="1001583"/>
    <lineage>
        <taxon>Bacteria</taxon>
        <taxon>Bacillati</taxon>
        <taxon>Bacillota</taxon>
        <taxon>Bacilli</taxon>
        <taxon>Lactobacillales</taxon>
        <taxon>Lactobacillaceae</taxon>
        <taxon>Levilactobacillus</taxon>
    </lineage>
</organism>
<sequence length="77" mass="8530">MKPSKITITNLRDDEPDMMFSDEHITPDDIITGLLTNAAIVNRKCDLDLDDFLHAAIQCYNGSNGAEYGEEVTPSDN</sequence>
<dbReference type="EMBL" id="AP012167">
    <property type="protein sequence ID" value="BAN07803.1"/>
    <property type="molecule type" value="Genomic_DNA"/>
</dbReference>
<dbReference type="KEGG" id="lbk:LVISKB_2168"/>
<protein>
    <submittedName>
        <fullName evidence="1">Uncharacterized protein</fullName>
    </submittedName>
</protein>
<evidence type="ECO:0000313" key="2">
    <source>
        <dbReference type="Proteomes" id="UP000012042"/>
    </source>
</evidence>
<name>M5AG64_LEVBR</name>